<dbReference type="PANTHER" id="PTHR30283:SF4">
    <property type="entry name" value="PEROXIDE STRESS RESISTANCE PROTEIN YAAA"/>
    <property type="match status" value="1"/>
</dbReference>
<dbReference type="RefSeq" id="WP_117189477.1">
    <property type="nucleotide sequence ID" value="NZ_NOWI01000007.1"/>
</dbReference>
<sequence>MLTLISPAKSLDLESPTPRNQPTEPRLLDETAKLAEIMSGKSVADLRKLMGVSEEIATLNVERYRDFQPGTPETARPAGVTFDGAVYRGMDPQSFDTRDWTEAQKSLRILSGLYGVLRPLDRIQPYRLEMGTALRTHRGNTLVSWWGDQLRDLVSADLQESPGPKVIVNLASAEYFQAVAGIDAKIISPRFESRDRQGRWKVISFTAKTARGLMAGWMIHNRVRTVKALTDFHEGWEYCDEVSSSDIPVFRKFD</sequence>
<proteinExistence type="inferred from homology"/>
<reference evidence="3 4" key="1">
    <citation type="submission" date="2017-07" db="EMBL/GenBank/DDBJ databases">
        <authorList>
            <person name="Sun Z.S."/>
            <person name="Albrecht U."/>
            <person name="Echele G."/>
            <person name="Lee C.C."/>
        </authorList>
    </citation>
    <scope>NUCLEOTIDE SEQUENCE [LARGE SCALE GENOMIC DNA]</scope>
    <source>
        <strain evidence="3 4">P16-029</strain>
    </source>
</reference>
<dbReference type="PANTHER" id="PTHR30283">
    <property type="entry name" value="PEROXIDE STRESS RESPONSE PROTEIN YAAA"/>
    <property type="match status" value="1"/>
</dbReference>
<dbReference type="InterPro" id="IPR005583">
    <property type="entry name" value="YaaA"/>
</dbReference>
<dbReference type="EMBL" id="NOWI01000007">
    <property type="protein sequence ID" value="RFT43617.1"/>
    <property type="molecule type" value="Genomic_DNA"/>
</dbReference>
<dbReference type="Pfam" id="PF03883">
    <property type="entry name" value="H2O2_YaaD"/>
    <property type="match status" value="1"/>
</dbReference>
<dbReference type="AlphaFoldDB" id="A0A3E2DDX1"/>
<protein>
    <recommendedName>
        <fullName evidence="1">UPF0246 protein CHT91_08450</fullName>
    </recommendedName>
</protein>
<comment type="caution">
    <text evidence="3">The sequence shown here is derived from an EMBL/GenBank/DDBJ whole genome shotgun (WGS) entry which is preliminary data.</text>
</comment>
<feature type="region of interest" description="Disordered" evidence="2">
    <location>
        <begin position="1"/>
        <end position="26"/>
    </location>
</feature>
<gene>
    <name evidence="3" type="ORF">CHT91_08450</name>
</gene>
<dbReference type="Proteomes" id="UP000259211">
    <property type="component" value="Unassembled WGS sequence"/>
</dbReference>
<dbReference type="GO" id="GO:0005829">
    <property type="term" value="C:cytosol"/>
    <property type="evidence" value="ECO:0007669"/>
    <property type="project" value="TreeGrafter"/>
</dbReference>
<evidence type="ECO:0000313" key="3">
    <source>
        <dbReference type="EMBL" id="RFT43617.1"/>
    </source>
</evidence>
<organism evidence="3 4">
    <name type="scientific">Cutibacterium avidum</name>
    <dbReference type="NCBI Taxonomy" id="33010"/>
    <lineage>
        <taxon>Bacteria</taxon>
        <taxon>Bacillati</taxon>
        <taxon>Actinomycetota</taxon>
        <taxon>Actinomycetes</taxon>
        <taxon>Propionibacteriales</taxon>
        <taxon>Propionibacteriaceae</taxon>
        <taxon>Cutibacterium</taxon>
    </lineage>
</organism>
<accession>A0A3E2DDX1</accession>
<evidence type="ECO:0000256" key="1">
    <source>
        <dbReference type="HAMAP-Rule" id="MF_00652"/>
    </source>
</evidence>
<dbReference type="GO" id="GO:0033194">
    <property type="term" value="P:response to hydroperoxide"/>
    <property type="evidence" value="ECO:0007669"/>
    <property type="project" value="TreeGrafter"/>
</dbReference>
<dbReference type="HAMAP" id="MF_00652">
    <property type="entry name" value="UPF0246"/>
    <property type="match status" value="1"/>
</dbReference>
<evidence type="ECO:0000313" key="4">
    <source>
        <dbReference type="Proteomes" id="UP000259211"/>
    </source>
</evidence>
<name>A0A3E2DDX1_9ACTN</name>
<comment type="similarity">
    <text evidence="1">Belongs to the UPF0246 family.</text>
</comment>
<evidence type="ECO:0000256" key="2">
    <source>
        <dbReference type="SAM" id="MobiDB-lite"/>
    </source>
</evidence>